<dbReference type="SUPFAM" id="SSF56436">
    <property type="entry name" value="C-type lectin-like"/>
    <property type="match status" value="1"/>
</dbReference>
<dbReference type="PROSITE" id="PS50041">
    <property type="entry name" value="C_TYPE_LECTIN_2"/>
    <property type="match status" value="1"/>
</dbReference>
<dbReference type="Pfam" id="PF00059">
    <property type="entry name" value="Lectin_C"/>
    <property type="match status" value="1"/>
</dbReference>
<sequence>MALERGDCPAFWFPFKDRCYKYMASPMSWIEAEIFCLSQGTNLVSIHNQEEQEFVKSLIGNFDPTRSRTWIGLRDKDKEHFFMWTDGCPMQFDHWLRGEPNNHGGHEHCVDVNAIFEFQLQPSCSRFPPLHAVVIVKPYISTLDQFRCCCSNDLIKDNTERSCYHHVELPIS</sequence>
<dbReference type="InterPro" id="IPR016187">
    <property type="entry name" value="CTDL_fold"/>
</dbReference>
<dbReference type="InterPro" id="IPR016186">
    <property type="entry name" value="C-type_lectin-like/link_sf"/>
</dbReference>
<dbReference type="Proteomes" id="UP001460270">
    <property type="component" value="Unassembled WGS sequence"/>
</dbReference>
<evidence type="ECO:0000313" key="2">
    <source>
        <dbReference type="EMBL" id="KAK7929019.1"/>
    </source>
</evidence>
<feature type="domain" description="C-type lectin" evidence="1">
    <location>
        <begin position="15"/>
        <end position="126"/>
    </location>
</feature>
<accession>A0AAW0PSH1</accession>
<organism evidence="2 3">
    <name type="scientific">Mugilogobius chulae</name>
    <name type="common">yellowstripe goby</name>
    <dbReference type="NCBI Taxonomy" id="88201"/>
    <lineage>
        <taxon>Eukaryota</taxon>
        <taxon>Metazoa</taxon>
        <taxon>Chordata</taxon>
        <taxon>Craniata</taxon>
        <taxon>Vertebrata</taxon>
        <taxon>Euteleostomi</taxon>
        <taxon>Actinopterygii</taxon>
        <taxon>Neopterygii</taxon>
        <taxon>Teleostei</taxon>
        <taxon>Neoteleostei</taxon>
        <taxon>Acanthomorphata</taxon>
        <taxon>Gobiaria</taxon>
        <taxon>Gobiiformes</taxon>
        <taxon>Gobioidei</taxon>
        <taxon>Gobiidae</taxon>
        <taxon>Gobionellinae</taxon>
        <taxon>Mugilogobius</taxon>
    </lineage>
</organism>
<dbReference type="AlphaFoldDB" id="A0AAW0PSH1"/>
<dbReference type="Gene3D" id="3.10.100.10">
    <property type="entry name" value="Mannose-Binding Protein A, subunit A"/>
    <property type="match status" value="1"/>
</dbReference>
<proteinExistence type="predicted"/>
<dbReference type="InterPro" id="IPR001304">
    <property type="entry name" value="C-type_lectin-like"/>
</dbReference>
<dbReference type="InterPro" id="IPR050111">
    <property type="entry name" value="C-type_lectin/snaclec_domain"/>
</dbReference>
<comment type="caution">
    <text evidence="2">The sequence shown here is derived from an EMBL/GenBank/DDBJ whole genome shotgun (WGS) entry which is preliminary data.</text>
</comment>
<gene>
    <name evidence="2" type="ORF">WMY93_005414</name>
</gene>
<dbReference type="SMART" id="SM00034">
    <property type="entry name" value="CLECT"/>
    <property type="match status" value="1"/>
</dbReference>
<reference evidence="3" key="1">
    <citation type="submission" date="2024-04" db="EMBL/GenBank/DDBJ databases">
        <title>Salinicola lusitanus LLJ914,a marine bacterium isolated from the Okinawa Trough.</title>
        <authorList>
            <person name="Li J."/>
        </authorList>
    </citation>
    <scope>NUCLEOTIDE SEQUENCE [LARGE SCALE GENOMIC DNA]</scope>
</reference>
<dbReference type="PANTHER" id="PTHR22803">
    <property type="entry name" value="MANNOSE, PHOSPHOLIPASE, LECTIN RECEPTOR RELATED"/>
    <property type="match status" value="1"/>
</dbReference>
<keyword evidence="3" id="KW-1185">Reference proteome</keyword>
<evidence type="ECO:0000313" key="3">
    <source>
        <dbReference type="Proteomes" id="UP001460270"/>
    </source>
</evidence>
<dbReference type="EMBL" id="JBBPFD010000004">
    <property type="protein sequence ID" value="KAK7929019.1"/>
    <property type="molecule type" value="Genomic_DNA"/>
</dbReference>
<protein>
    <recommendedName>
        <fullName evidence="1">C-type lectin domain-containing protein</fullName>
    </recommendedName>
</protein>
<name>A0AAW0PSH1_9GOBI</name>
<evidence type="ECO:0000259" key="1">
    <source>
        <dbReference type="PROSITE" id="PS50041"/>
    </source>
</evidence>